<evidence type="ECO:0000313" key="1">
    <source>
        <dbReference type="EMBL" id="KKM92879.1"/>
    </source>
</evidence>
<dbReference type="AlphaFoldDB" id="A0A0F9LDA8"/>
<dbReference type="EMBL" id="LAZR01006340">
    <property type="protein sequence ID" value="KKM92879.1"/>
    <property type="molecule type" value="Genomic_DNA"/>
</dbReference>
<evidence type="ECO:0008006" key="2">
    <source>
        <dbReference type="Google" id="ProtNLM"/>
    </source>
</evidence>
<reference evidence="1" key="1">
    <citation type="journal article" date="2015" name="Nature">
        <title>Complex archaea that bridge the gap between prokaryotes and eukaryotes.</title>
        <authorList>
            <person name="Spang A."/>
            <person name="Saw J.H."/>
            <person name="Jorgensen S.L."/>
            <person name="Zaremba-Niedzwiedzka K."/>
            <person name="Martijn J."/>
            <person name="Lind A.E."/>
            <person name="van Eijk R."/>
            <person name="Schleper C."/>
            <person name="Guy L."/>
            <person name="Ettema T.J."/>
        </authorList>
    </citation>
    <scope>NUCLEOTIDE SEQUENCE</scope>
</reference>
<name>A0A0F9LDA8_9ZZZZ</name>
<proteinExistence type="predicted"/>
<comment type="caution">
    <text evidence="1">The sequence shown here is derived from an EMBL/GenBank/DDBJ whole genome shotgun (WGS) entry which is preliminary data.</text>
</comment>
<protein>
    <recommendedName>
        <fullName evidence="2">HK97 gp10 family phage protein</fullName>
    </recommendedName>
</protein>
<organism evidence="1">
    <name type="scientific">marine sediment metagenome</name>
    <dbReference type="NCBI Taxonomy" id="412755"/>
    <lineage>
        <taxon>unclassified sequences</taxon>
        <taxon>metagenomes</taxon>
        <taxon>ecological metagenomes</taxon>
    </lineage>
</organism>
<gene>
    <name evidence="1" type="ORF">LCGC14_1214090</name>
</gene>
<sequence>MLEIKINPVQLRELHKDLKALRPKKLLKQRLNPLGKQVIKIAGEYPPPISTSKRTGRLGRKWYHRLHGLDLKIGNLATYAGYVHGEQQTEVHKQTGWKRVMEVMDDEVSKLIKKLETKVNKLWKS</sequence>
<accession>A0A0F9LDA8</accession>